<evidence type="ECO:0000313" key="2">
    <source>
        <dbReference type="Proteomes" id="UP000198992"/>
    </source>
</evidence>
<evidence type="ECO:0000313" key="1">
    <source>
        <dbReference type="EMBL" id="SED17005.1"/>
    </source>
</evidence>
<evidence type="ECO:0008006" key="3">
    <source>
        <dbReference type="Google" id="ProtNLM"/>
    </source>
</evidence>
<protein>
    <recommendedName>
        <fullName evidence="3">MJ0042 family finger-like domain-containing protein</fullName>
    </recommendedName>
</protein>
<sequence length="84" mass="9494">MDDKVKIRCPACTRVFREKANRIRDGLQVNCHNCNKLITLTKETEDPFLRRALKTAREIRAAQDAAVFATTYSTAATAPKREPS</sequence>
<gene>
    <name evidence="1" type="ORF">SAMN05444164_3941</name>
</gene>
<organism evidence="1 2">
    <name type="scientific">Bradyrhizobium erythrophlei</name>
    <dbReference type="NCBI Taxonomy" id="1437360"/>
    <lineage>
        <taxon>Bacteria</taxon>
        <taxon>Pseudomonadati</taxon>
        <taxon>Pseudomonadota</taxon>
        <taxon>Alphaproteobacteria</taxon>
        <taxon>Hyphomicrobiales</taxon>
        <taxon>Nitrobacteraceae</taxon>
        <taxon>Bradyrhizobium</taxon>
    </lineage>
</organism>
<name>A0A1H4YGY1_9BRAD</name>
<dbReference type="EMBL" id="FNTH01000001">
    <property type="protein sequence ID" value="SED17005.1"/>
    <property type="molecule type" value="Genomic_DNA"/>
</dbReference>
<reference evidence="1 2" key="1">
    <citation type="submission" date="2016-10" db="EMBL/GenBank/DDBJ databases">
        <authorList>
            <person name="de Groot N.N."/>
        </authorList>
    </citation>
    <scope>NUCLEOTIDE SEQUENCE [LARGE SCALE GENOMIC DNA]</scope>
    <source>
        <strain evidence="1 2">MT12</strain>
    </source>
</reference>
<dbReference type="OrthoDB" id="8021131at2"/>
<dbReference type="AlphaFoldDB" id="A0A1H4YGY1"/>
<dbReference type="Proteomes" id="UP000198992">
    <property type="component" value="Unassembled WGS sequence"/>
</dbReference>
<accession>A0A1H4YGY1</accession>
<proteinExistence type="predicted"/>